<dbReference type="InterPro" id="IPR012337">
    <property type="entry name" value="RNaseH-like_sf"/>
</dbReference>
<sequence>MAITCPQPFFPTCYGAEFIAKKVRAWIGAVGAKTAFIAPGSPWENGYCESFNARFRDELLNGEVFTTLREAQILIERWRRHYNTVRPHSALGYRPPAPKSIVPIDQRPTMH</sequence>
<geneLocation type="plasmid" evidence="2 3">
    <name>pDSM109990_c</name>
</geneLocation>
<dbReference type="Pfam" id="PF13683">
    <property type="entry name" value="rve_3"/>
    <property type="match status" value="1"/>
</dbReference>
<keyword evidence="3" id="KW-1185">Reference proteome</keyword>
<evidence type="ECO:0000313" key="3">
    <source>
        <dbReference type="Proteomes" id="UP000831019"/>
    </source>
</evidence>
<accession>A0ABY3ZW74</accession>
<dbReference type="Gene3D" id="3.30.420.10">
    <property type="entry name" value="Ribonuclease H-like superfamily/Ribonuclease H"/>
    <property type="match status" value="1"/>
</dbReference>
<dbReference type="InterPro" id="IPR001584">
    <property type="entry name" value="Integrase_cat-core"/>
</dbReference>
<protein>
    <recommendedName>
        <fullName evidence="1">Integrase catalytic domain-containing protein</fullName>
    </recommendedName>
</protein>
<proteinExistence type="predicted"/>
<dbReference type="InterPro" id="IPR036397">
    <property type="entry name" value="RNaseH_sf"/>
</dbReference>
<keyword evidence="2" id="KW-0614">Plasmid</keyword>
<gene>
    <name evidence="2" type="ORF">DSM109990_03894</name>
</gene>
<dbReference type="SUPFAM" id="SSF53098">
    <property type="entry name" value="Ribonuclease H-like"/>
    <property type="match status" value="1"/>
</dbReference>
<dbReference type="Proteomes" id="UP000831019">
    <property type="component" value="Plasmid pDSM109990_c"/>
</dbReference>
<evidence type="ECO:0000259" key="1">
    <source>
        <dbReference type="PROSITE" id="PS50994"/>
    </source>
</evidence>
<dbReference type="EMBL" id="CP085147">
    <property type="protein sequence ID" value="UOA17003.1"/>
    <property type="molecule type" value="Genomic_DNA"/>
</dbReference>
<dbReference type="PROSITE" id="PS50994">
    <property type="entry name" value="INTEGRASE"/>
    <property type="match status" value="1"/>
</dbReference>
<name>A0ABY3ZW74_9RHOB</name>
<evidence type="ECO:0000313" key="2">
    <source>
        <dbReference type="EMBL" id="UOA17003.1"/>
    </source>
</evidence>
<dbReference type="PANTHER" id="PTHR47515">
    <property type="entry name" value="LOW CALCIUM RESPONSE LOCUS PROTEIN T"/>
    <property type="match status" value="1"/>
</dbReference>
<reference evidence="3" key="1">
    <citation type="journal article" date="2022" name="Microorganisms">
        <title>Beyond the ABCs#Discovery of Three New Plasmid Types in Rhodobacterales (RepQ, RepY, RepW).</title>
        <authorList>
            <person name="Freese H.M."/>
            <person name="Ringel V."/>
            <person name="Overmann J."/>
            <person name="Petersen J."/>
        </authorList>
    </citation>
    <scope>NUCLEOTIDE SEQUENCE [LARGE SCALE GENOMIC DNA]</scope>
    <source>
        <strain evidence="3">DSM 109990</strain>
        <plasmid evidence="3">pDSM109990_c</plasmid>
    </source>
</reference>
<organism evidence="2 3">
    <name type="scientific">Sulfitobacter dubius</name>
    <dbReference type="NCBI Taxonomy" id="218673"/>
    <lineage>
        <taxon>Bacteria</taxon>
        <taxon>Pseudomonadati</taxon>
        <taxon>Pseudomonadota</taxon>
        <taxon>Alphaproteobacteria</taxon>
        <taxon>Rhodobacterales</taxon>
        <taxon>Roseobacteraceae</taxon>
        <taxon>Sulfitobacter</taxon>
    </lineage>
</organism>
<dbReference type="PANTHER" id="PTHR47515:SF1">
    <property type="entry name" value="BLR2054 PROTEIN"/>
    <property type="match status" value="1"/>
</dbReference>
<feature type="domain" description="Integrase catalytic" evidence="1">
    <location>
        <begin position="1"/>
        <end position="103"/>
    </location>
</feature>